<evidence type="ECO:0000256" key="2">
    <source>
        <dbReference type="ARBA" id="ARBA00022475"/>
    </source>
</evidence>
<reference evidence="10 11" key="1">
    <citation type="submission" date="2020-04" db="EMBL/GenBank/DDBJ databases">
        <title>Thalassotalea sp. M1531, isolated from the surface of marine red alga.</title>
        <authorList>
            <person name="Pang L."/>
            <person name="Lu D.-C."/>
        </authorList>
    </citation>
    <scope>NUCLEOTIDE SEQUENCE [LARGE SCALE GENOMIC DNA]</scope>
    <source>
        <strain evidence="10 11">M1531</strain>
    </source>
</reference>
<name>A0A7Y0LE21_9GAMM</name>
<dbReference type="PANTHER" id="PTHR30625">
    <property type="entry name" value="PROTEIN TOLQ"/>
    <property type="match status" value="1"/>
</dbReference>
<feature type="signal peptide" evidence="8">
    <location>
        <begin position="1"/>
        <end position="23"/>
    </location>
</feature>
<dbReference type="InterPro" id="IPR002898">
    <property type="entry name" value="MotA_ExbB_proton_chnl"/>
</dbReference>
<evidence type="ECO:0000256" key="3">
    <source>
        <dbReference type="ARBA" id="ARBA00022692"/>
    </source>
</evidence>
<comment type="similarity">
    <text evidence="6">Belongs to the exbB/tolQ family.</text>
</comment>
<feature type="transmembrane region" description="Helical" evidence="7">
    <location>
        <begin position="381"/>
        <end position="408"/>
    </location>
</feature>
<dbReference type="InterPro" id="IPR050790">
    <property type="entry name" value="ExbB/TolQ_transport"/>
</dbReference>
<keyword evidence="3 7" id="KW-0812">Transmembrane</keyword>
<dbReference type="AlphaFoldDB" id="A0A7Y0LE21"/>
<keyword evidence="6" id="KW-0653">Protein transport</keyword>
<feature type="transmembrane region" description="Helical" evidence="7">
    <location>
        <begin position="295"/>
        <end position="316"/>
    </location>
</feature>
<keyword evidence="11" id="KW-1185">Reference proteome</keyword>
<feature type="chain" id="PRO_5031366989" evidence="8">
    <location>
        <begin position="24"/>
        <end position="473"/>
    </location>
</feature>
<dbReference type="RefSeq" id="WP_169076159.1">
    <property type="nucleotide sequence ID" value="NZ_JABBXH010000005.1"/>
</dbReference>
<dbReference type="PIRSF" id="PIRSF037714">
    <property type="entry name" value="TolR"/>
    <property type="match status" value="1"/>
</dbReference>
<dbReference type="GO" id="GO:0017038">
    <property type="term" value="P:protein import"/>
    <property type="evidence" value="ECO:0007669"/>
    <property type="project" value="TreeGrafter"/>
</dbReference>
<keyword evidence="2" id="KW-1003">Cell membrane</keyword>
<dbReference type="PANTHER" id="PTHR30625:SF11">
    <property type="entry name" value="MOTA_TOLQ_EXBB PROTON CHANNEL DOMAIN-CONTAINING PROTEIN"/>
    <property type="match status" value="1"/>
</dbReference>
<comment type="subcellular location">
    <subcellularLocation>
        <location evidence="1">Cell membrane</location>
        <topology evidence="1">Multi-pass membrane protein</topology>
    </subcellularLocation>
    <subcellularLocation>
        <location evidence="6">Membrane</location>
        <topology evidence="6">Multi-pass membrane protein</topology>
    </subcellularLocation>
</comment>
<evidence type="ECO:0000313" key="11">
    <source>
        <dbReference type="Proteomes" id="UP000568664"/>
    </source>
</evidence>
<dbReference type="InterPro" id="IPR017270">
    <property type="entry name" value="MotA/TolQ/ExbB-rel"/>
</dbReference>
<dbReference type="EMBL" id="JABBXH010000005">
    <property type="protein sequence ID" value="NMP32833.1"/>
    <property type="molecule type" value="Genomic_DNA"/>
</dbReference>
<comment type="caution">
    <text evidence="10">The sequence shown here is derived from an EMBL/GenBank/DDBJ whole genome shotgun (WGS) entry which is preliminary data.</text>
</comment>
<dbReference type="GO" id="GO:0005886">
    <property type="term" value="C:plasma membrane"/>
    <property type="evidence" value="ECO:0007669"/>
    <property type="project" value="UniProtKB-SubCell"/>
</dbReference>
<keyword evidence="8" id="KW-0732">Signal</keyword>
<evidence type="ECO:0000256" key="1">
    <source>
        <dbReference type="ARBA" id="ARBA00004651"/>
    </source>
</evidence>
<evidence type="ECO:0000256" key="4">
    <source>
        <dbReference type="ARBA" id="ARBA00022989"/>
    </source>
</evidence>
<evidence type="ECO:0000256" key="5">
    <source>
        <dbReference type="ARBA" id="ARBA00023136"/>
    </source>
</evidence>
<organism evidence="10 11">
    <name type="scientific">Thalassotalea algicola</name>
    <dbReference type="NCBI Taxonomy" id="2716224"/>
    <lineage>
        <taxon>Bacteria</taxon>
        <taxon>Pseudomonadati</taxon>
        <taxon>Pseudomonadota</taxon>
        <taxon>Gammaproteobacteria</taxon>
        <taxon>Alteromonadales</taxon>
        <taxon>Colwelliaceae</taxon>
        <taxon>Thalassotalea</taxon>
    </lineage>
</organism>
<feature type="transmembrane region" description="Helical" evidence="7">
    <location>
        <begin position="420"/>
        <end position="440"/>
    </location>
</feature>
<gene>
    <name evidence="10" type="ORF">HII17_14850</name>
</gene>
<evidence type="ECO:0000256" key="7">
    <source>
        <dbReference type="SAM" id="Phobius"/>
    </source>
</evidence>
<keyword evidence="5 7" id="KW-0472">Membrane</keyword>
<evidence type="ECO:0000313" key="10">
    <source>
        <dbReference type="EMBL" id="NMP32833.1"/>
    </source>
</evidence>
<dbReference type="Proteomes" id="UP000568664">
    <property type="component" value="Unassembled WGS sequence"/>
</dbReference>
<keyword evidence="4 7" id="KW-1133">Transmembrane helix</keyword>
<keyword evidence="6" id="KW-0813">Transport</keyword>
<evidence type="ECO:0000259" key="9">
    <source>
        <dbReference type="Pfam" id="PF01618"/>
    </source>
</evidence>
<evidence type="ECO:0000256" key="8">
    <source>
        <dbReference type="SAM" id="SignalP"/>
    </source>
</evidence>
<accession>A0A7Y0LE21</accession>
<evidence type="ECO:0000256" key="6">
    <source>
        <dbReference type="RuleBase" id="RU004057"/>
    </source>
</evidence>
<sequence>MKTFMIIALTSWLIFSNLNFSFAAQTTKSTNSTENPTANKPLTLDLDSLLEKVKQGHRQDNENNKARLALFTQDKAEQQRIYSQTKADRIAAEQLSQLKEQAFEDNEQKITLLQQRLNERLGSLKELFGVLQLVASDSQGQFDASLVQIHYPERSEQLSQFAEKMGQTTELPTIEEIEFLWYQLQREMTEAGKITTSNQTVLTASGNEEQMEVMRIGTFNLIANGKYLQRISETGRIVEFSRQPSSRYMVGAKKIADANNGELLPFTIDPIRGQLIAIKGTAPDMTQRLNQGGEIGYIIIALGIVVVLTAVFRLLYLVKIDRSIQAQLENIEQPTNNPLGHIIKVYHQNKTENVESIELKLGEAVLREIPKVNWGLSFLKISAAIAPLMGLLGTVTGMIITFQAITLFGAGDPKLMAGGISQALVTTVLGLTVAIPTLLLHNLVQGRATKINEILEQESIALIAVHAEQESHH</sequence>
<protein>
    <submittedName>
        <fullName evidence="10">Energy transducer TonB</fullName>
    </submittedName>
</protein>
<feature type="domain" description="MotA/TolQ/ExbB proton channel" evidence="9">
    <location>
        <begin position="337"/>
        <end position="456"/>
    </location>
</feature>
<dbReference type="Pfam" id="PF01618">
    <property type="entry name" value="MotA_ExbB"/>
    <property type="match status" value="1"/>
</dbReference>
<proteinExistence type="inferred from homology"/>